<dbReference type="EMBL" id="QGNW01000066">
    <property type="protein sequence ID" value="RVX03289.1"/>
    <property type="molecule type" value="Genomic_DNA"/>
</dbReference>
<keyword evidence="7" id="KW-1133">Transmembrane helix</keyword>
<dbReference type="Pfam" id="PF04189">
    <property type="entry name" value="Gcd10p"/>
    <property type="match status" value="1"/>
</dbReference>
<evidence type="ECO:0000313" key="9">
    <source>
        <dbReference type="Proteomes" id="UP000288805"/>
    </source>
</evidence>
<evidence type="ECO:0000256" key="2">
    <source>
        <dbReference type="ARBA" id="ARBA00008320"/>
    </source>
</evidence>
<dbReference type="AlphaFoldDB" id="A0A438J2V1"/>
<keyword evidence="7" id="KW-0812">Transmembrane</keyword>
<keyword evidence="5" id="KW-0539">Nucleus</keyword>
<gene>
    <name evidence="8" type="ORF">CK203_019859</name>
</gene>
<comment type="subcellular location">
    <subcellularLocation>
        <location evidence="1">Nucleus</location>
    </subcellularLocation>
</comment>
<dbReference type="GO" id="GO:0031515">
    <property type="term" value="C:tRNA (m1A) methyltransferase complex"/>
    <property type="evidence" value="ECO:0007669"/>
    <property type="project" value="InterPro"/>
</dbReference>
<dbReference type="GO" id="GO:0005634">
    <property type="term" value="C:nucleus"/>
    <property type="evidence" value="ECO:0007669"/>
    <property type="project" value="UniProtKB-SubCell"/>
</dbReference>
<dbReference type="GO" id="GO:0030488">
    <property type="term" value="P:tRNA methylation"/>
    <property type="evidence" value="ECO:0007669"/>
    <property type="project" value="InterPro"/>
</dbReference>
<feature type="transmembrane region" description="Helical" evidence="7">
    <location>
        <begin position="28"/>
        <end position="46"/>
    </location>
</feature>
<evidence type="ECO:0000313" key="8">
    <source>
        <dbReference type="EMBL" id="RVX03289.1"/>
    </source>
</evidence>
<evidence type="ECO:0000256" key="1">
    <source>
        <dbReference type="ARBA" id="ARBA00004123"/>
    </source>
</evidence>
<feature type="transmembrane region" description="Helical" evidence="7">
    <location>
        <begin position="58"/>
        <end position="77"/>
    </location>
</feature>
<sequence>MQKSLLTNTNDCMSICEAYFKKYPARIGFLRVDTLSLLLSMANIAAHSDVLVVDMVGGLLTGAVAERLGGLLFCFFIRAL</sequence>
<dbReference type="PANTHER" id="PTHR12945:SF0">
    <property type="entry name" value="TRNA (ADENINE(58)-N(1))-METHYLTRANSFERASE NON-CATALYTIC SUBUNIT TRM6"/>
    <property type="match status" value="1"/>
</dbReference>
<organism evidence="8 9">
    <name type="scientific">Vitis vinifera</name>
    <name type="common">Grape</name>
    <dbReference type="NCBI Taxonomy" id="29760"/>
    <lineage>
        <taxon>Eukaryota</taxon>
        <taxon>Viridiplantae</taxon>
        <taxon>Streptophyta</taxon>
        <taxon>Embryophyta</taxon>
        <taxon>Tracheophyta</taxon>
        <taxon>Spermatophyta</taxon>
        <taxon>Magnoliopsida</taxon>
        <taxon>eudicotyledons</taxon>
        <taxon>Gunneridae</taxon>
        <taxon>Pentapetalae</taxon>
        <taxon>rosids</taxon>
        <taxon>Vitales</taxon>
        <taxon>Vitaceae</taxon>
        <taxon>Viteae</taxon>
        <taxon>Vitis</taxon>
    </lineage>
</organism>
<evidence type="ECO:0000256" key="7">
    <source>
        <dbReference type="SAM" id="Phobius"/>
    </source>
</evidence>
<proteinExistence type="inferred from homology"/>
<keyword evidence="4" id="KW-0819">tRNA processing</keyword>
<evidence type="ECO:0000256" key="3">
    <source>
        <dbReference type="ARBA" id="ARBA00021704"/>
    </source>
</evidence>
<evidence type="ECO:0000256" key="5">
    <source>
        <dbReference type="ARBA" id="ARBA00023242"/>
    </source>
</evidence>
<reference evidence="8 9" key="1">
    <citation type="journal article" date="2018" name="PLoS Genet.">
        <title>Population sequencing reveals clonal diversity and ancestral inbreeding in the grapevine cultivar Chardonnay.</title>
        <authorList>
            <person name="Roach M.J."/>
            <person name="Johnson D.L."/>
            <person name="Bohlmann J."/>
            <person name="van Vuuren H.J."/>
            <person name="Jones S.J."/>
            <person name="Pretorius I.S."/>
            <person name="Schmidt S.A."/>
            <person name="Borneman A.R."/>
        </authorList>
    </citation>
    <scope>NUCLEOTIDE SEQUENCE [LARGE SCALE GENOMIC DNA]</scope>
    <source>
        <strain evidence="9">cv. Chardonnay</strain>
        <tissue evidence="8">Leaf</tissue>
    </source>
</reference>
<evidence type="ECO:0000256" key="6">
    <source>
        <dbReference type="ARBA" id="ARBA00032319"/>
    </source>
</evidence>
<dbReference type="InterPro" id="IPR017423">
    <property type="entry name" value="TRM6"/>
</dbReference>
<comment type="caution">
    <text evidence="8">The sequence shown here is derived from an EMBL/GenBank/DDBJ whole genome shotgun (WGS) entry which is preliminary data.</text>
</comment>
<accession>A0A438J2V1</accession>
<dbReference type="PANTHER" id="PTHR12945">
    <property type="entry name" value="TRANSLATION INITIATION FACTOR EIF3-RELATED"/>
    <property type="match status" value="1"/>
</dbReference>
<name>A0A438J2V1_VITVI</name>
<evidence type="ECO:0000256" key="4">
    <source>
        <dbReference type="ARBA" id="ARBA00022694"/>
    </source>
</evidence>
<protein>
    <recommendedName>
        <fullName evidence="3">tRNA (adenine(58)-N(1))-methyltransferase non-catalytic subunit TRM6</fullName>
    </recommendedName>
    <alternativeName>
        <fullName evidence="6">tRNA(m1A58)-methyltransferase subunit TRM6</fullName>
    </alternativeName>
</protein>
<keyword evidence="7" id="KW-0472">Membrane</keyword>
<comment type="similarity">
    <text evidence="2">Belongs to the TRM6/GCD10 family.</text>
</comment>
<dbReference type="Proteomes" id="UP000288805">
    <property type="component" value="Unassembled WGS sequence"/>
</dbReference>